<dbReference type="OrthoDB" id="10266568at2759"/>
<evidence type="ECO:0000313" key="1">
    <source>
        <dbReference type="EMBL" id="KAF9779456.1"/>
    </source>
</evidence>
<dbReference type="PANTHER" id="PTHR10476">
    <property type="entry name" value="CHARGED MULTIVESICULAR BODY PROTEIN"/>
    <property type="match status" value="1"/>
</dbReference>
<dbReference type="InterPro" id="IPR005024">
    <property type="entry name" value="Snf7_fam"/>
</dbReference>
<gene>
    <name evidence="1" type="ORF">BJ322DRAFT_1087550</name>
</gene>
<dbReference type="Proteomes" id="UP000736335">
    <property type="component" value="Unassembled WGS sequence"/>
</dbReference>
<comment type="caution">
    <text evidence="1">The sequence shown here is derived from an EMBL/GenBank/DDBJ whole genome shotgun (WGS) entry which is preliminary data.</text>
</comment>
<evidence type="ECO:0000313" key="2">
    <source>
        <dbReference type="Proteomes" id="UP000736335"/>
    </source>
</evidence>
<proteinExistence type="predicted"/>
<keyword evidence="2" id="KW-1185">Reference proteome</keyword>
<protein>
    <submittedName>
        <fullName evidence="1">Vacuolar assembly protein DID2</fullName>
    </submittedName>
</protein>
<organism evidence="1 2">
    <name type="scientific">Thelephora terrestris</name>
    <dbReference type="NCBI Taxonomy" id="56493"/>
    <lineage>
        <taxon>Eukaryota</taxon>
        <taxon>Fungi</taxon>
        <taxon>Dikarya</taxon>
        <taxon>Basidiomycota</taxon>
        <taxon>Agaricomycotina</taxon>
        <taxon>Agaricomycetes</taxon>
        <taxon>Thelephorales</taxon>
        <taxon>Thelephoraceae</taxon>
        <taxon>Thelephora</taxon>
    </lineage>
</organism>
<dbReference type="EMBL" id="WIUZ02000019">
    <property type="protein sequence ID" value="KAF9779456.1"/>
    <property type="molecule type" value="Genomic_DNA"/>
</dbReference>
<dbReference type="AlphaFoldDB" id="A0A9P6L278"/>
<name>A0A9P6L278_9AGAM</name>
<dbReference type="Pfam" id="PF03357">
    <property type="entry name" value="Snf7"/>
    <property type="match status" value="1"/>
</dbReference>
<dbReference type="Gene3D" id="6.10.140.1230">
    <property type="match status" value="1"/>
</dbReference>
<sequence>MSNLEKTLFQLKFTAKTLNRQAKKAQKDENVEKSRLKKALQQGNNDGARIYASNAIRKKSEALNLLRLGSRIDAVASRVETAVTMRQVTGNMTSVVRGMDKAMESMNLDRISLVMDKFESQFADLEVQTSVVEDAMSSTTATSTPQDQVDQLMKQMAEEANIELEHDLASKDVQKLPDVNAKERSVVREEDAQLAERLRALRPAT</sequence>
<reference evidence="1" key="2">
    <citation type="submission" date="2020-11" db="EMBL/GenBank/DDBJ databases">
        <authorList>
            <consortium name="DOE Joint Genome Institute"/>
            <person name="Kuo A."/>
            <person name="Miyauchi S."/>
            <person name="Kiss E."/>
            <person name="Drula E."/>
            <person name="Kohler A."/>
            <person name="Sanchez-Garcia M."/>
            <person name="Andreopoulos B."/>
            <person name="Barry K.W."/>
            <person name="Bonito G."/>
            <person name="Buee M."/>
            <person name="Carver A."/>
            <person name="Chen C."/>
            <person name="Cichocki N."/>
            <person name="Clum A."/>
            <person name="Culley D."/>
            <person name="Crous P.W."/>
            <person name="Fauchery L."/>
            <person name="Girlanda M."/>
            <person name="Hayes R."/>
            <person name="Keri Z."/>
            <person name="Labutti K."/>
            <person name="Lipzen A."/>
            <person name="Lombard V."/>
            <person name="Magnuson J."/>
            <person name="Maillard F."/>
            <person name="Morin E."/>
            <person name="Murat C."/>
            <person name="Nolan M."/>
            <person name="Ohm R."/>
            <person name="Pangilinan J."/>
            <person name="Pereira M."/>
            <person name="Perotto S."/>
            <person name="Peter M."/>
            <person name="Riley R."/>
            <person name="Sitrit Y."/>
            <person name="Stielow B."/>
            <person name="Szollosi G."/>
            <person name="Zifcakova L."/>
            <person name="Stursova M."/>
            <person name="Spatafora J.W."/>
            <person name="Tedersoo L."/>
            <person name="Vaario L.-M."/>
            <person name="Yamada A."/>
            <person name="Yan M."/>
            <person name="Wang P."/>
            <person name="Xu J."/>
            <person name="Bruns T."/>
            <person name="Baldrian P."/>
            <person name="Vilgalys R."/>
            <person name="Henrissat B."/>
            <person name="Grigoriev I.V."/>
            <person name="Hibbett D."/>
            <person name="Nagy L.G."/>
            <person name="Martin F.M."/>
        </authorList>
    </citation>
    <scope>NUCLEOTIDE SEQUENCE</scope>
    <source>
        <strain evidence="1">UH-Tt-Lm1</strain>
    </source>
</reference>
<accession>A0A9P6L278</accession>
<reference evidence="1" key="1">
    <citation type="journal article" date="2020" name="Nat. Commun.">
        <title>Large-scale genome sequencing of mycorrhizal fungi provides insights into the early evolution of symbiotic traits.</title>
        <authorList>
            <person name="Miyauchi S."/>
            <person name="Kiss E."/>
            <person name="Kuo A."/>
            <person name="Drula E."/>
            <person name="Kohler A."/>
            <person name="Sanchez-Garcia M."/>
            <person name="Morin E."/>
            <person name="Andreopoulos B."/>
            <person name="Barry K.W."/>
            <person name="Bonito G."/>
            <person name="Buee M."/>
            <person name="Carver A."/>
            <person name="Chen C."/>
            <person name="Cichocki N."/>
            <person name="Clum A."/>
            <person name="Culley D."/>
            <person name="Crous P.W."/>
            <person name="Fauchery L."/>
            <person name="Girlanda M."/>
            <person name="Hayes R.D."/>
            <person name="Keri Z."/>
            <person name="LaButti K."/>
            <person name="Lipzen A."/>
            <person name="Lombard V."/>
            <person name="Magnuson J."/>
            <person name="Maillard F."/>
            <person name="Murat C."/>
            <person name="Nolan M."/>
            <person name="Ohm R.A."/>
            <person name="Pangilinan J."/>
            <person name="Pereira M.F."/>
            <person name="Perotto S."/>
            <person name="Peter M."/>
            <person name="Pfister S."/>
            <person name="Riley R."/>
            <person name="Sitrit Y."/>
            <person name="Stielow J.B."/>
            <person name="Szollosi G."/>
            <person name="Zifcakova L."/>
            <person name="Stursova M."/>
            <person name="Spatafora J.W."/>
            <person name="Tedersoo L."/>
            <person name="Vaario L.M."/>
            <person name="Yamada A."/>
            <person name="Yan M."/>
            <person name="Wang P."/>
            <person name="Xu J."/>
            <person name="Bruns T."/>
            <person name="Baldrian P."/>
            <person name="Vilgalys R."/>
            <person name="Dunand C."/>
            <person name="Henrissat B."/>
            <person name="Grigoriev I.V."/>
            <person name="Hibbett D."/>
            <person name="Nagy L.G."/>
            <person name="Martin F.M."/>
        </authorList>
    </citation>
    <scope>NUCLEOTIDE SEQUENCE</scope>
    <source>
        <strain evidence="1">UH-Tt-Lm1</strain>
    </source>
</reference>
<dbReference type="GO" id="GO:0007034">
    <property type="term" value="P:vacuolar transport"/>
    <property type="evidence" value="ECO:0007669"/>
    <property type="project" value="InterPro"/>
</dbReference>